<gene>
    <name evidence="1" type="ORF">GCM10010885_14520</name>
</gene>
<accession>A0A917KC37</accession>
<dbReference type="InterPro" id="IPR032329">
    <property type="entry name" value="DUF4855"/>
</dbReference>
<protein>
    <submittedName>
        <fullName evidence="1">Uncharacterized protein</fullName>
    </submittedName>
</protein>
<proteinExistence type="predicted"/>
<dbReference type="RefSeq" id="WP_188882103.1">
    <property type="nucleotide sequence ID" value="NZ_BMOY01000020.1"/>
</dbReference>
<comment type="caution">
    <text evidence="1">The sequence shown here is derived from an EMBL/GenBank/DDBJ whole genome shotgun (WGS) entry which is preliminary data.</text>
</comment>
<evidence type="ECO:0000313" key="2">
    <source>
        <dbReference type="Proteomes" id="UP000637695"/>
    </source>
</evidence>
<sequence length="343" mass="36877">MTPGEDCPHGRPFGPSFAHPPAAWPVQPYILRCGVLAAPLGKAVRRWDEDTLWPCLAHLARGRVNGPLFGGVLFEADFTPGGAMLSPRATGLGALPTAADWALAADAMLQPGGNAAALLAAARRLPEGAAVDLWLAVPYPFEQQADFGALSGRRLNFRDHPEDRTAAVLAWMARVSSGWRAAAGEDPAARVRLRGFAWTRSMLWPGDLAVIRAAADWVHQRGLMWMWCYLHGSDGAERADACGFDLCLGRPSPADTPHRLGDALARAGSLGHGLILAWDAEPTADGLAEVLRSVPPHQVRALLVDLPFSAIPRWHAQGDPRYERMAQWLTQPAWRAEEGGAGA</sequence>
<dbReference type="Pfam" id="PF16147">
    <property type="entry name" value="DUF4855"/>
    <property type="match status" value="1"/>
</dbReference>
<dbReference type="EMBL" id="BMOY01000020">
    <property type="protein sequence ID" value="GGJ06468.1"/>
    <property type="molecule type" value="Genomic_DNA"/>
</dbReference>
<evidence type="ECO:0000313" key="1">
    <source>
        <dbReference type="EMBL" id="GGJ06468.1"/>
    </source>
</evidence>
<name>A0A917KC37_9BACL</name>
<reference evidence="1" key="1">
    <citation type="journal article" date="2014" name="Int. J. Syst. Evol. Microbiol.">
        <title>Complete genome sequence of Corynebacterium casei LMG S-19264T (=DSM 44701T), isolated from a smear-ripened cheese.</title>
        <authorList>
            <consortium name="US DOE Joint Genome Institute (JGI-PGF)"/>
            <person name="Walter F."/>
            <person name="Albersmeier A."/>
            <person name="Kalinowski J."/>
            <person name="Ruckert C."/>
        </authorList>
    </citation>
    <scope>NUCLEOTIDE SEQUENCE</scope>
    <source>
        <strain evidence="1">JCM 18487</strain>
    </source>
</reference>
<dbReference type="AlphaFoldDB" id="A0A917KC37"/>
<dbReference type="Proteomes" id="UP000637695">
    <property type="component" value="Unassembled WGS sequence"/>
</dbReference>
<reference evidence="1" key="2">
    <citation type="submission" date="2020-09" db="EMBL/GenBank/DDBJ databases">
        <authorList>
            <person name="Sun Q."/>
            <person name="Ohkuma M."/>
        </authorList>
    </citation>
    <scope>NUCLEOTIDE SEQUENCE</scope>
    <source>
        <strain evidence="1">JCM 18487</strain>
    </source>
</reference>
<keyword evidence="2" id="KW-1185">Reference proteome</keyword>
<organism evidence="1 2">
    <name type="scientific">Alicyclobacillus cellulosilyticus</name>
    <dbReference type="NCBI Taxonomy" id="1003997"/>
    <lineage>
        <taxon>Bacteria</taxon>
        <taxon>Bacillati</taxon>
        <taxon>Bacillota</taxon>
        <taxon>Bacilli</taxon>
        <taxon>Bacillales</taxon>
        <taxon>Alicyclobacillaceae</taxon>
        <taxon>Alicyclobacillus</taxon>
    </lineage>
</organism>